<evidence type="ECO:0000256" key="2">
    <source>
        <dbReference type="ARBA" id="ARBA00007193"/>
    </source>
</evidence>
<evidence type="ECO:0000256" key="6">
    <source>
        <dbReference type="ARBA" id="ARBA00022989"/>
    </source>
</evidence>
<accession>A0AAV5TH67</accession>
<proteinExistence type="inferred from homology"/>
<evidence type="ECO:0000256" key="9">
    <source>
        <dbReference type="ARBA" id="ARBA00023136"/>
    </source>
</evidence>
<keyword evidence="4 13" id="KW-0894">Sodium channel</keyword>
<keyword evidence="5 13" id="KW-0812">Transmembrane</keyword>
<keyword evidence="11 13" id="KW-0739">Sodium transport</keyword>
<comment type="caution">
    <text evidence="14">The sequence shown here is derived from an EMBL/GenBank/DDBJ whole genome shotgun (WGS) entry which is preliminary data.</text>
</comment>
<keyword evidence="3 13" id="KW-0813">Transport</keyword>
<evidence type="ECO:0000313" key="15">
    <source>
        <dbReference type="Proteomes" id="UP001432027"/>
    </source>
</evidence>
<dbReference type="GO" id="GO:0005272">
    <property type="term" value="F:sodium channel activity"/>
    <property type="evidence" value="ECO:0007669"/>
    <property type="project" value="UniProtKB-KW"/>
</dbReference>
<evidence type="ECO:0000256" key="10">
    <source>
        <dbReference type="ARBA" id="ARBA00023180"/>
    </source>
</evidence>
<dbReference type="Pfam" id="PF00858">
    <property type="entry name" value="ASC"/>
    <property type="match status" value="1"/>
</dbReference>
<evidence type="ECO:0000256" key="4">
    <source>
        <dbReference type="ARBA" id="ARBA00022461"/>
    </source>
</evidence>
<keyword evidence="7" id="KW-0915">Sodium</keyword>
<evidence type="ECO:0000256" key="11">
    <source>
        <dbReference type="ARBA" id="ARBA00023201"/>
    </source>
</evidence>
<evidence type="ECO:0000256" key="13">
    <source>
        <dbReference type="RuleBase" id="RU000679"/>
    </source>
</evidence>
<keyword evidence="15" id="KW-1185">Reference proteome</keyword>
<keyword evidence="6" id="KW-1133">Transmembrane helix</keyword>
<reference evidence="14" key="1">
    <citation type="submission" date="2023-10" db="EMBL/GenBank/DDBJ databases">
        <title>Genome assembly of Pristionchus species.</title>
        <authorList>
            <person name="Yoshida K."/>
            <person name="Sommer R.J."/>
        </authorList>
    </citation>
    <scope>NUCLEOTIDE SEQUENCE</scope>
    <source>
        <strain evidence="14">RS0144</strain>
    </source>
</reference>
<dbReference type="PRINTS" id="PR01078">
    <property type="entry name" value="AMINACHANNEL"/>
</dbReference>
<protein>
    <submittedName>
        <fullName evidence="14">Uncharacterized protein</fullName>
    </submittedName>
</protein>
<dbReference type="EMBL" id="BTSX01000004">
    <property type="protein sequence ID" value="GMS93659.1"/>
    <property type="molecule type" value="Genomic_DNA"/>
</dbReference>
<dbReference type="InterPro" id="IPR001873">
    <property type="entry name" value="ENaC"/>
</dbReference>
<gene>
    <name evidence="14" type="ORF">PENTCL1PPCAC_15834</name>
</gene>
<dbReference type="GO" id="GO:0016020">
    <property type="term" value="C:membrane"/>
    <property type="evidence" value="ECO:0007669"/>
    <property type="project" value="UniProtKB-SubCell"/>
</dbReference>
<keyword evidence="10" id="KW-0325">Glycoprotein</keyword>
<evidence type="ECO:0000256" key="12">
    <source>
        <dbReference type="ARBA" id="ARBA00023303"/>
    </source>
</evidence>
<keyword evidence="9" id="KW-0472">Membrane</keyword>
<evidence type="ECO:0000256" key="8">
    <source>
        <dbReference type="ARBA" id="ARBA00023065"/>
    </source>
</evidence>
<evidence type="ECO:0000313" key="14">
    <source>
        <dbReference type="EMBL" id="GMS93659.1"/>
    </source>
</evidence>
<feature type="non-terminal residue" evidence="14">
    <location>
        <position position="129"/>
    </location>
</feature>
<comment type="similarity">
    <text evidence="2 13">Belongs to the amiloride-sensitive sodium channel (TC 1.A.6) family.</text>
</comment>
<dbReference type="AlphaFoldDB" id="A0AAV5TH67"/>
<evidence type="ECO:0000256" key="5">
    <source>
        <dbReference type="ARBA" id="ARBA00022692"/>
    </source>
</evidence>
<dbReference type="Proteomes" id="UP001432027">
    <property type="component" value="Unassembled WGS sequence"/>
</dbReference>
<evidence type="ECO:0000256" key="3">
    <source>
        <dbReference type="ARBA" id="ARBA00022448"/>
    </source>
</evidence>
<keyword evidence="8 13" id="KW-0406">Ion transport</keyword>
<comment type="subcellular location">
    <subcellularLocation>
        <location evidence="1">Membrane</location>
        <topology evidence="1">Multi-pass membrane protein</topology>
    </subcellularLocation>
</comment>
<feature type="non-terminal residue" evidence="14">
    <location>
        <position position="1"/>
    </location>
</feature>
<dbReference type="Gene3D" id="2.60.470.10">
    <property type="entry name" value="Acid-sensing ion channels like domains"/>
    <property type="match status" value="1"/>
</dbReference>
<keyword evidence="12 13" id="KW-0407">Ion channel</keyword>
<evidence type="ECO:0000256" key="1">
    <source>
        <dbReference type="ARBA" id="ARBA00004141"/>
    </source>
</evidence>
<evidence type="ECO:0000256" key="7">
    <source>
        <dbReference type="ARBA" id="ARBA00023053"/>
    </source>
</evidence>
<organism evidence="14 15">
    <name type="scientific">Pristionchus entomophagus</name>
    <dbReference type="NCBI Taxonomy" id="358040"/>
    <lineage>
        <taxon>Eukaryota</taxon>
        <taxon>Metazoa</taxon>
        <taxon>Ecdysozoa</taxon>
        <taxon>Nematoda</taxon>
        <taxon>Chromadorea</taxon>
        <taxon>Rhabditida</taxon>
        <taxon>Rhabditina</taxon>
        <taxon>Diplogasteromorpha</taxon>
        <taxon>Diplogasteroidea</taxon>
        <taxon>Neodiplogasteridae</taxon>
        <taxon>Pristionchus</taxon>
    </lineage>
</organism>
<sequence length="129" mass="14985">FSAEMMSQLATMSEEQRMELSWNVSDIFSWITFEDALIDMNVDLFKWNDILLGNCFTFNHRNLSFYYLARRPGDHGGVRASLKIDNSEYLPYIEYSSINVYVHSKSEDFYYESIGNSMTASEALLSITK</sequence>
<name>A0AAV5TH67_9BILA</name>